<evidence type="ECO:0000313" key="3">
    <source>
        <dbReference type="Proteomes" id="UP000823896"/>
    </source>
</evidence>
<protein>
    <recommendedName>
        <fullName evidence="4">Lipoprotein</fullName>
    </recommendedName>
</protein>
<feature type="signal peptide" evidence="1">
    <location>
        <begin position="1"/>
        <end position="23"/>
    </location>
</feature>
<evidence type="ECO:0000256" key="1">
    <source>
        <dbReference type="SAM" id="SignalP"/>
    </source>
</evidence>
<gene>
    <name evidence="2" type="ORF">H9702_02880</name>
</gene>
<organism evidence="2 3">
    <name type="scientific">Candidatus Merdibacter merdavium</name>
    <dbReference type="NCBI Taxonomy" id="2838692"/>
    <lineage>
        <taxon>Bacteria</taxon>
        <taxon>Bacillati</taxon>
        <taxon>Bacillota</taxon>
        <taxon>Erysipelotrichia</taxon>
        <taxon>Erysipelotrichales</taxon>
        <taxon>Erysipelotrichaceae</taxon>
        <taxon>Merdibacter</taxon>
    </lineage>
</organism>
<keyword evidence="1" id="KW-0732">Signal</keyword>
<feature type="chain" id="PRO_5038592776" description="Lipoprotein" evidence="1">
    <location>
        <begin position="24"/>
        <end position="223"/>
    </location>
</feature>
<reference evidence="2" key="2">
    <citation type="submission" date="2021-04" db="EMBL/GenBank/DDBJ databases">
        <authorList>
            <person name="Gilroy R."/>
        </authorList>
    </citation>
    <scope>NUCLEOTIDE SEQUENCE</scope>
    <source>
        <strain evidence="2">CHK187-11901</strain>
    </source>
</reference>
<dbReference type="PROSITE" id="PS51257">
    <property type="entry name" value="PROKAR_LIPOPROTEIN"/>
    <property type="match status" value="1"/>
</dbReference>
<evidence type="ECO:0008006" key="4">
    <source>
        <dbReference type="Google" id="ProtNLM"/>
    </source>
</evidence>
<comment type="caution">
    <text evidence="2">The sequence shown here is derived from an EMBL/GenBank/DDBJ whole genome shotgun (WGS) entry which is preliminary data.</text>
</comment>
<proteinExistence type="predicted"/>
<dbReference type="Proteomes" id="UP000823896">
    <property type="component" value="Unassembled WGS sequence"/>
</dbReference>
<dbReference type="AlphaFoldDB" id="A0A9D2SUC8"/>
<accession>A0A9D2SUC8</accession>
<sequence>MMKKLTFLLAGILLLCGCQQVLIQPDRVTGIYAQAEFETARTALPQSMQDDVLEVLASLSFGQTEGSETAGVRIDVEEGDAVLSFYCGTDDVIRVSEADGSMRAAEDAAAAETLRGLLKECNAAYFQSELSAEVTSVDGDTVNVNASAASGAIAEGTALSFTLDQSVNNTLNGALQEGTAVLIVYDAESYDAQSGQIGKVFVLTETQKESASHGCSYGEAADC</sequence>
<name>A0A9D2SUC8_9FIRM</name>
<evidence type="ECO:0000313" key="2">
    <source>
        <dbReference type="EMBL" id="HJC36058.1"/>
    </source>
</evidence>
<reference evidence="2" key="1">
    <citation type="journal article" date="2021" name="PeerJ">
        <title>Extensive microbial diversity within the chicken gut microbiome revealed by metagenomics and culture.</title>
        <authorList>
            <person name="Gilroy R."/>
            <person name="Ravi A."/>
            <person name="Getino M."/>
            <person name="Pursley I."/>
            <person name="Horton D.L."/>
            <person name="Alikhan N.F."/>
            <person name="Baker D."/>
            <person name="Gharbi K."/>
            <person name="Hall N."/>
            <person name="Watson M."/>
            <person name="Adriaenssens E.M."/>
            <person name="Foster-Nyarko E."/>
            <person name="Jarju S."/>
            <person name="Secka A."/>
            <person name="Antonio M."/>
            <person name="Oren A."/>
            <person name="Chaudhuri R.R."/>
            <person name="La Ragione R."/>
            <person name="Hildebrand F."/>
            <person name="Pallen M.J."/>
        </authorList>
    </citation>
    <scope>NUCLEOTIDE SEQUENCE</scope>
    <source>
        <strain evidence="2">CHK187-11901</strain>
    </source>
</reference>
<dbReference type="EMBL" id="DWWM01000016">
    <property type="protein sequence ID" value="HJC36058.1"/>
    <property type="molecule type" value="Genomic_DNA"/>
</dbReference>